<organism evidence="1 2">
    <name type="scientific">Haemonchus contortus</name>
    <name type="common">Barber pole worm</name>
    <dbReference type="NCBI Taxonomy" id="6289"/>
    <lineage>
        <taxon>Eukaryota</taxon>
        <taxon>Metazoa</taxon>
        <taxon>Ecdysozoa</taxon>
        <taxon>Nematoda</taxon>
        <taxon>Chromadorea</taxon>
        <taxon>Rhabditida</taxon>
        <taxon>Rhabditina</taxon>
        <taxon>Rhabditomorpha</taxon>
        <taxon>Strongyloidea</taxon>
        <taxon>Trichostrongylidae</taxon>
        <taxon>Haemonchus</taxon>
    </lineage>
</organism>
<keyword evidence="1" id="KW-1185">Reference proteome</keyword>
<evidence type="ECO:0000313" key="1">
    <source>
        <dbReference type="Proteomes" id="UP000025227"/>
    </source>
</evidence>
<dbReference type="OrthoDB" id="10592848at2759"/>
<name>A0A7I4Z1F0_HAECO</name>
<dbReference type="Proteomes" id="UP000025227">
    <property type="component" value="Unplaced"/>
</dbReference>
<protein>
    <submittedName>
        <fullName evidence="2">PEROXIDASE_4 domain-containing protein</fullName>
    </submittedName>
</protein>
<reference evidence="2" key="1">
    <citation type="submission" date="2020-12" db="UniProtKB">
        <authorList>
            <consortium name="WormBaseParasite"/>
        </authorList>
    </citation>
    <scope>IDENTIFICATION</scope>
    <source>
        <strain evidence="2">MHco3</strain>
    </source>
</reference>
<proteinExistence type="predicted"/>
<dbReference type="WBParaSite" id="HCON_00159750-00001">
    <property type="protein sequence ID" value="HCON_00159750-00001"/>
    <property type="gene ID" value="HCON_00159750"/>
</dbReference>
<sequence length="107" mass="12471">MPGESFYSEDFRFLANIHRNPSSLDLKVDFGATWQELQDRYKQAEELDVSWTYRRLFTTMCPDASAGEFALFNIHFLKTAITVKDNLLRLTQRLCTSGRNLLRTMSI</sequence>
<dbReference type="AlphaFoldDB" id="A0A7I4Z1F0"/>
<accession>A0A7I4Z1F0</accession>
<evidence type="ECO:0000313" key="2">
    <source>
        <dbReference type="WBParaSite" id="HCON_00159750-00001"/>
    </source>
</evidence>